<evidence type="ECO:0000313" key="1">
    <source>
        <dbReference type="EMBL" id="KKL82348.1"/>
    </source>
</evidence>
<dbReference type="EMBL" id="LAZR01022299">
    <property type="protein sequence ID" value="KKL82348.1"/>
    <property type="molecule type" value="Genomic_DNA"/>
</dbReference>
<reference evidence="1" key="1">
    <citation type="journal article" date="2015" name="Nature">
        <title>Complex archaea that bridge the gap between prokaryotes and eukaryotes.</title>
        <authorList>
            <person name="Spang A."/>
            <person name="Saw J.H."/>
            <person name="Jorgensen S.L."/>
            <person name="Zaremba-Niedzwiedzka K."/>
            <person name="Martijn J."/>
            <person name="Lind A.E."/>
            <person name="van Eijk R."/>
            <person name="Schleper C."/>
            <person name="Guy L."/>
            <person name="Ettema T.J."/>
        </authorList>
    </citation>
    <scope>NUCLEOTIDE SEQUENCE</scope>
</reference>
<gene>
    <name evidence="1" type="ORF">LCGC14_1985610</name>
</gene>
<dbReference type="AlphaFoldDB" id="A0A0F9F7V6"/>
<sequence length="68" mass="7961">MKMMSFGTGRLFPMFSDFTPKEMVKCDTCSWKLYCIVMHGITICPWCLERLLLVPTVLKILQDVKEKK</sequence>
<comment type="caution">
    <text evidence="1">The sequence shown here is derived from an EMBL/GenBank/DDBJ whole genome shotgun (WGS) entry which is preliminary data.</text>
</comment>
<name>A0A0F9F7V6_9ZZZZ</name>
<organism evidence="1">
    <name type="scientific">marine sediment metagenome</name>
    <dbReference type="NCBI Taxonomy" id="412755"/>
    <lineage>
        <taxon>unclassified sequences</taxon>
        <taxon>metagenomes</taxon>
        <taxon>ecological metagenomes</taxon>
    </lineage>
</organism>
<protein>
    <submittedName>
        <fullName evidence="1">Uncharacterized protein</fullName>
    </submittedName>
</protein>
<accession>A0A0F9F7V6</accession>
<proteinExistence type="predicted"/>